<dbReference type="STRING" id="157838.AN964_18685"/>
<dbReference type="Pfam" id="PF07228">
    <property type="entry name" value="SpoIIE"/>
    <property type="match status" value="1"/>
</dbReference>
<dbReference type="SUPFAM" id="SSF81606">
    <property type="entry name" value="PP2C-like"/>
    <property type="match status" value="1"/>
</dbReference>
<dbReference type="Gene3D" id="3.60.40.10">
    <property type="entry name" value="PPM-type phosphatase domain"/>
    <property type="match status" value="1"/>
</dbReference>
<feature type="domain" description="PPM-type phosphatase" evidence="1">
    <location>
        <begin position="5"/>
        <end position="197"/>
    </location>
</feature>
<evidence type="ECO:0000313" key="2">
    <source>
        <dbReference type="EMBL" id="KQL51039.1"/>
    </source>
</evidence>
<name>A0A0Q3WT64_9BACI</name>
<accession>A0A0Q3WT64</accession>
<dbReference type="InterPro" id="IPR036457">
    <property type="entry name" value="PPM-type-like_dom_sf"/>
</dbReference>
<proteinExistence type="predicted"/>
<sequence>MMQIQHNLMEAIAFQTAKEGKDYCGDSFFMTVKNDIFLCILADGLGSGKAAFEASSSVVDFVKEHLELDVETLIQECNKLLVNKRGAAVSIMKIDLRKREFIYSCVGNIRFFLYTPSGKTTYPLPVTGYLSGRPQIYRTHRFSYETNSRFLLHSDGLKLSNSKTFIQSGRPLEAIANEIERDHIRKTDDSTFILGSLL</sequence>
<dbReference type="Proteomes" id="UP000051888">
    <property type="component" value="Unassembled WGS sequence"/>
</dbReference>
<comment type="caution">
    <text evidence="2">The sequence shown here is derived from an EMBL/GenBank/DDBJ whole genome shotgun (WGS) entry which is preliminary data.</text>
</comment>
<keyword evidence="3" id="KW-1185">Reference proteome</keyword>
<dbReference type="OrthoDB" id="1090916at2"/>
<organism evidence="2 3">
    <name type="scientific">Heyndrickxia shackletonii</name>
    <dbReference type="NCBI Taxonomy" id="157838"/>
    <lineage>
        <taxon>Bacteria</taxon>
        <taxon>Bacillati</taxon>
        <taxon>Bacillota</taxon>
        <taxon>Bacilli</taxon>
        <taxon>Bacillales</taxon>
        <taxon>Bacillaceae</taxon>
        <taxon>Heyndrickxia</taxon>
    </lineage>
</organism>
<dbReference type="PANTHER" id="PTHR35801:SF1">
    <property type="entry name" value="PHOSPHOSERINE PHOSPHATASE RSBX"/>
    <property type="match status" value="1"/>
</dbReference>
<evidence type="ECO:0000259" key="1">
    <source>
        <dbReference type="PROSITE" id="PS51746"/>
    </source>
</evidence>
<gene>
    <name evidence="2" type="ORF">AN964_18685</name>
</gene>
<dbReference type="PANTHER" id="PTHR35801">
    <property type="entry name" value="PHOSPHOSERINE PHOSPHATASE RSBX"/>
    <property type="match status" value="1"/>
</dbReference>
<evidence type="ECO:0000313" key="3">
    <source>
        <dbReference type="Proteomes" id="UP000051888"/>
    </source>
</evidence>
<reference evidence="2 3" key="1">
    <citation type="submission" date="2015-09" db="EMBL/GenBank/DDBJ databases">
        <title>Genome sequencing project for genomic taxonomy and phylogenomics of Bacillus-like bacteria.</title>
        <authorList>
            <person name="Liu B."/>
            <person name="Wang J."/>
            <person name="Zhu Y."/>
            <person name="Liu G."/>
            <person name="Chen Q."/>
            <person name="Chen Z."/>
            <person name="Lan J."/>
            <person name="Che J."/>
            <person name="Ge C."/>
            <person name="Shi H."/>
            <person name="Pan Z."/>
            <person name="Liu X."/>
        </authorList>
    </citation>
    <scope>NUCLEOTIDE SEQUENCE [LARGE SCALE GENOMIC DNA]</scope>
    <source>
        <strain evidence="2 3">LMG 18435</strain>
    </source>
</reference>
<dbReference type="SMART" id="SM00331">
    <property type="entry name" value="PP2C_SIG"/>
    <property type="match status" value="1"/>
</dbReference>
<dbReference type="RefSeq" id="WP_055741337.1">
    <property type="nucleotide sequence ID" value="NZ_JAAIWL010000022.1"/>
</dbReference>
<dbReference type="EMBL" id="LJJC01000006">
    <property type="protein sequence ID" value="KQL51039.1"/>
    <property type="molecule type" value="Genomic_DNA"/>
</dbReference>
<protein>
    <submittedName>
        <fullName evidence="2">Phosphoserine phosphatase</fullName>
    </submittedName>
</protein>
<dbReference type="InterPro" id="IPR001932">
    <property type="entry name" value="PPM-type_phosphatase-like_dom"/>
</dbReference>
<dbReference type="InterPro" id="IPR039248">
    <property type="entry name" value="Ptase_RsbX"/>
</dbReference>
<dbReference type="PATRIC" id="fig|157838.3.peg.4134"/>
<dbReference type="AlphaFoldDB" id="A0A0Q3WT64"/>
<dbReference type="PROSITE" id="PS51746">
    <property type="entry name" value="PPM_2"/>
    <property type="match status" value="1"/>
</dbReference>